<reference evidence="2" key="1">
    <citation type="submission" date="2013-12" db="EMBL/GenBank/DDBJ databases">
        <authorList>
            <person name="Aslett M."/>
        </authorList>
    </citation>
    <scope>NUCLEOTIDE SEQUENCE [LARGE SCALE GENOMIC DNA]</scope>
    <source>
        <strain evidence="2">Lindley</strain>
    </source>
</reference>
<dbReference type="AlphaFoldDB" id="A0A183C4W5"/>
<feature type="compositionally biased region" description="Polar residues" evidence="1">
    <location>
        <begin position="92"/>
        <end position="105"/>
    </location>
</feature>
<dbReference type="Proteomes" id="UP000050741">
    <property type="component" value="Unassembled WGS sequence"/>
</dbReference>
<accession>A0A183C4W5</accession>
<dbReference type="WBParaSite" id="GPLIN_000790900">
    <property type="protein sequence ID" value="GPLIN_000790900"/>
    <property type="gene ID" value="GPLIN_000790900"/>
</dbReference>
<keyword evidence="2" id="KW-1185">Reference proteome</keyword>
<protein>
    <submittedName>
        <fullName evidence="3">CARMIL_C domain-containing protein</fullName>
    </submittedName>
</protein>
<sequence>MSRHQKLHSSPKKRADIEPLNLLGYGGNSTDYGNSLGSARSLPRAKSAVFTENAVDESHSDRAAAHHQTSVSTGERLDGPPPSASSTHSATMLQKNNAWPTRSSPTGGGALAAPPDSAHSSKDLHPLSDRRRRSSIILNKRLPMRKADSSELGDLTGSKLTLDEELYDILHAFL</sequence>
<name>A0A183C4W5_GLOPA</name>
<reference evidence="2" key="2">
    <citation type="submission" date="2014-05" db="EMBL/GenBank/DDBJ databases">
        <title>The genome and life-stage specific transcriptomes of Globodera pallida elucidate key aspects of plant parasitism by a cyst nematode.</title>
        <authorList>
            <person name="Cotton J.A."/>
            <person name="Lilley C.J."/>
            <person name="Jones L.M."/>
            <person name="Kikuchi T."/>
            <person name="Reid A.J."/>
            <person name="Thorpe P."/>
            <person name="Tsai I.J."/>
            <person name="Beasley H."/>
            <person name="Blok V."/>
            <person name="Cock P.J.A."/>
            <person name="Van den Akker S.E."/>
            <person name="Holroyd N."/>
            <person name="Hunt M."/>
            <person name="Mantelin S."/>
            <person name="Naghra H."/>
            <person name="Pain A."/>
            <person name="Palomares-Rius J.E."/>
            <person name="Zarowiecki M."/>
            <person name="Berriman M."/>
            <person name="Jones J.T."/>
            <person name="Urwin P.E."/>
        </authorList>
    </citation>
    <scope>NUCLEOTIDE SEQUENCE [LARGE SCALE GENOMIC DNA]</scope>
    <source>
        <strain evidence="2">Lindley</strain>
    </source>
</reference>
<feature type="region of interest" description="Disordered" evidence="1">
    <location>
        <begin position="1"/>
        <end position="137"/>
    </location>
</feature>
<evidence type="ECO:0000313" key="2">
    <source>
        <dbReference type="Proteomes" id="UP000050741"/>
    </source>
</evidence>
<feature type="compositionally biased region" description="Polar residues" evidence="1">
    <location>
        <begin position="28"/>
        <end position="38"/>
    </location>
</feature>
<organism evidence="2 3">
    <name type="scientific">Globodera pallida</name>
    <name type="common">Potato cyst nematode worm</name>
    <name type="synonym">Heterodera pallida</name>
    <dbReference type="NCBI Taxonomy" id="36090"/>
    <lineage>
        <taxon>Eukaryota</taxon>
        <taxon>Metazoa</taxon>
        <taxon>Ecdysozoa</taxon>
        <taxon>Nematoda</taxon>
        <taxon>Chromadorea</taxon>
        <taxon>Rhabditida</taxon>
        <taxon>Tylenchina</taxon>
        <taxon>Tylenchomorpha</taxon>
        <taxon>Tylenchoidea</taxon>
        <taxon>Heteroderidae</taxon>
        <taxon>Heteroderinae</taxon>
        <taxon>Globodera</taxon>
    </lineage>
</organism>
<evidence type="ECO:0000313" key="3">
    <source>
        <dbReference type="WBParaSite" id="GPLIN_000790900"/>
    </source>
</evidence>
<feature type="compositionally biased region" description="Basic residues" evidence="1">
    <location>
        <begin position="1"/>
        <end position="12"/>
    </location>
</feature>
<reference evidence="3" key="3">
    <citation type="submission" date="2016-06" db="UniProtKB">
        <authorList>
            <consortium name="WormBaseParasite"/>
        </authorList>
    </citation>
    <scope>IDENTIFICATION</scope>
</reference>
<proteinExistence type="predicted"/>
<evidence type="ECO:0000256" key="1">
    <source>
        <dbReference type="SAM" id="MobiDB-lite"/>
    </source>
</evidence>
<feature type="compositionally biased region" description="Basic and acidic residues" evidence="1">
    <location>
        <begin position="119"/>
        <end position="129"/>
    </location>
</feature>